<feature type="transmembrane region" description="Helical" evidence="1">
    <location>
        <begin position="394"/>
        <end position="413"/>
    </location>
</feature>
<organism evidence="2 3">
    <name type="scientific">Staphylococcus caprae</name>
    <dbReference type="NCBI Taxonomy" id="29380"/>
    <lineage>
        <taxon>Bacteria</taxon>
        <taxon>Bacillati</taxon>
        <taxon>Bacillota</taxon>
        <taxon>Bacilli</taxon>
        <taxon>Bacillales</taxon>
        <taxon>Staphylococcaceae</taxon>
        <taxon>Staphylococcus</taxon>
    </lineage>
</organism>
<dbReference type="RefSeq" id="WP_002442530.1">
    <property type="nucleotide sequence ID" value="NZ_AP018586.1"/>
</dbReference>
<feature type="transmembrane region" description="Helical" evidence="1">
    <location>
        <begin position="238"/>
        <end position="259"/>
    </location>
</feature>
<feature type="transmembrane region" description="Helical" evidence="1">
    <location>
        <begin position="279"/>
        <end position="299"/>
    </location>
</feature>
<dbReference type="Proteomes" id="UP000274772">
    <property type="component" value="Chromosome"/>
</dbReference>
<feature type="transmembrane region" description="Helical" evidence="1">
    <location>
        <begin position="7"/>
        <end position="27"/>
    </location>
</feature>
<accession>A0ABN5WCB7</accession>
<dbReference type="PANTHER" id="PTHR38454">
    <property type="entry name" value="INTEGRAL MEMBRANE PROTEIN-RELATED"/>
    <property type="match status" value="1"/>
</dbReference>
<feature type="transmembrane region" description="Helical" evidence="1">
    <location>
        <begin position="161"/>
        <end position="179"/>
    </location>
</feature>
<keyword evidence="1" id="KW-0472">Membrane</keyword>
<feature type="transmembrane region" description="Helical" evidence="1">
    <location>
        <begin position="77"/>
        <end position="99"/>
    </location>
</feature>
<dbReference type="PANTHER" id="PTHR38454:SF1">
    <property type="entry name" value="INTEGRAL MEMBRANE PROTEIN"/>
    <property type="match status" value="1"/>
</dbReference>
<feature type="transmembrane region" description="Helical" evidence="1">
    <location>
        <begin position="372"/>
        <end position="388"/>
    </location>
</feature>
<keyword evidence="1" id="KW-1133">Transmembrane helix</keyword>
<dbReference type="InterPro" id="IPR018580">
    <property type="entry name" value="Uncharacterised_YfhO"/>
</dbReference>
<feature type="transmembrane region" description="Helical" evidence="1">
    <location>
        <begin position="191"/>
        <end position="218"/>
    </location>
</feature>
<sequence>MKRILSYSILFIILSIIGHSYIIFRFYHDGILSTGPNDGMEQMVPIQMYLFNQWSQGNIFYSTNFGLGGDFFTDLSYYFSTNILFIINVLVILFLKLFISLDTHQIMFWMNNALIISVIKGAIAMYCTYLYGKHITKHKVLSIFIAFIFVVSPLYFRFSAYWPFFSDVFIWLPLFLYAIERVLQQRKQGLLIVTITLILVNNFYFAYYFFIIGTVYSFIRIIFRHPNDISTRTQTFRVLLISALLALGNSLFIFFHGVQSFMNNRRVSFSGHVPLFEKLNINTNIFFDNYLIVILFITIQGILTFRLYRHFYYRLFAIITVILIIFTFIPFIDQVFNGFSAPQKRWHFILAFSSSILVGLFIKYFRTVSIKSYILTSLISQFVIYVSAYCYHKYLPWLILVPIVSMIGLLILLLKERKVRIQLTYIYMISIIALSMMVSFVFIKNQIYFEDHQNRANTFYANSSLYSSELQRALVKEMKDNKKEDERIDWRVNEQDNTPMYQNFKGLSLYSSIFHHNILDYYYDSLKINLAEESLSRYQSTNGRQNIDSLFSIKYLMLKNYQNNVPSYFKRIKTSGQYNIYENQLNLPSVKVTNRLYNSKNLKTPLDREHAMLKGAVVDSKGENFESHTPNLLNDAHITTKNITKVSRNTIKVNREMGSINIHLPKKLRKQYKDFYLTAYIKRGNPDSNYTVNVNQYLNNRLYNDSVYRIGVDTQLYRTQPDKNSDINIQLSPKGAFNFKLLNLTGENYKTLKDIHHKANFDMNYKDIKNGIKVQLGNHPKGLATINIPYRDGMRAYINGHKVDVKKVNYMMTGVPVNKNDKTIIIKYEPPFLKIMIFISFISIIFSMIYVRKSNSPKRKMRIRRD</sequence>
<feature type="transmembrane region" description="Helical" evidence="1">
    <location>
        <begin position="138"/>
        <end position="156"/>
    </location>
</feature>
<evidence type="ECO:0000313" key="3">
    <source>
        <dbReference type="Proteomes" id="UP000274772"/>
    </source>
</evidence>
<feature type="transmembrane region" description="Helical" evidence="1">
    <location>
        <begin position="346"/>
        <end position="365"/>
    </location>
</feature>
<keyword evidence="3" id="KW-1185">Reference proteome</keyword>
<dbReference type="Pfam" id="PF09586">
    <property type="entry name" value="YfhO"/>
    <property type="match status" value="1"/>
</dbReference>
<reference evidence="2 3" key="1">
    <citation type="submission" date="2018-05" db="EMBL/GenBank/DDBJ databases">
        <title>Complete genome sequencing of three human clinical isolates of Staphylococcus caprae reveals virulence factors similar to those of S. epidermidis and S. capitis.</title>
        <authorList>
            <person name="Watanabe S."/>
            <person name="Cui L."/>
        </authorList>
    </citation>
    <scope>NUCLEOTIDE SEQUENCE [LARGE SCALE GENOMIC DNA]</scope>
    <source>
        <strain evidence="2 3">JMUB590</strain>
    </source>
</reference>
<feature type="transmembrane region" description="Helical" evidence="1">
    <location>
        <begin position="111"/>
        <end position="132"/>
    </location>
</feature>
<dbReference type="GeneID" id="58051405"/>
<protein>
    <submittedName>
        <fullName evidence="2">Bacterial membrane protein YfhO</fullName>
    </submittedName>
</protein>
<name>A0ABN5WCB7_9STAP</name>
<feature type="transmembrane region" description="Helical" evidence="1">
    <location>
        <begin position="832"/>
        <end position="851"/>
    </location>
</feature>
<dbReference type="EMBL" id="AP018586">
    <property type="protein sequence ID" value="BBD92709.1"/>
    <property type="molecule type" value="Genomic_DNA"/>
</dbReference>
<proteinExistence type="predicted"/>
<keyword evidence="1" id="KW-0812">Transmembrane</keyword>
<feature type="transmembrane region" description="Helical" evidence="1">
    <location>
        <begin position="425"/>
        <end position="443"/>
    </location>
</feature>
<feature type="transmembrane region" description="Helical" evidence="1">
    <location>
        <begin position="311"/>
        <end position="331"/>
    </location>
</feature>
<evidence type="ECO:0000313" key="2">
    <source>
        <dbReference type="EMBL" id="BBD92709.1"/>
    </source>
</evidence>
<evidence type="ECO:0000256" key="1">
    <source>
        <dbReference type="SAM" id="Phobius"/>
    </source>
</evidence>
<gene>
    <name evidence="2" type="ORF">JMUB590_1651</name>
</gene>